<evidence type="ECO:0000313" key="3">
    <source>
        <dbReference type="EMBL" id="QJR14021.1"/>
    </source>
</evidence>
<protein>
    <recommendedName>
        <fullName evidence="5">DUF3108 domain-containing protein</fullName>
    </recommendedName>
</protein>
<name>A0A6M4H358_9PROT</name>
<sequence length="359" mass="39507">MISTHQLRAFLHRYRIALAALAVSAIAHAALIASMPRQVEPPAVDEPAYTATLDPAAPAIEGTAAATTPAPAQAKPRRARPKPSPPKPEETVASLPGLIDEPEPAPKQTLPIESGTELLAGDDVPAPPEKIALAQPPKPAALEPPKFPGEALPAKLRIAYALHSAFAEGRSEYTWSREGNRYEIFGSAQASGFFAVFLEGQITQESRGTVTSAGLRPERFTERRPRAPDEGLEFDWSKRTMTFHRNDETREGPLADNTVDWLSMIFQLAHSPPKGDRVELRVFTQRRLYTFSLAVLGEEELDLPIGKVKTLHLRHEGKTPVETVDVWLGIDQHNLPVKLRYPVARNRFQVEQVATSISR</sequence>
<evidence type="ECO:0000256" key="2">
    <source>
        <dbReference type="SAM" id="SignalP"/>
    </source>
</evidence>
<accession>A0A6M4H358</accession>
<feature type="signal peptide" evidence="2">
    <location>
        <begin position="1"/>
        <end position="29"/>
    </location>
</feature>
<evidence type="ECO:0008006" key="5">
    <source>
        <dbReference type="Google" id="ProtNLM"/>
    </source>
</evidence>
<feature type="compositionally biased region" description="Low complexity" evidence="1">
    <location>
        <begin position="65"/>
        <end position="74"/>
    </location>
</feature>
<feature type="chain" id="PRO_5026903341" description="DUF3108 domain-containing protein" evidence="2">
    <location>
        <begin position="30"/>
        <end position="359"/>
    </location>
</feature>
<dbReference type="RefSeq" id="WP_212758199.1">
    <property type="nucleotide sequence ID" value="NZ_CP053073.1"/>
</dbReference>
<keyword evidence="4" id="KW-1185">Reference proteome</keyword>
<gene>
    <name evidence="3" type="ORF">DSM104440_00813</name>
</gene>
<keyword evidence="2" id="KW-0732">Signal</keyword>
<evidence type="ECO:0000256" key="1">
    <source>
        <dbReference type="SAM" id="MobiDB-lite"/>
    </source>
</evidence>
<feature type="region of interest" description="Disordered" evidence="1">
    <location>
        <begin position="65"/>
        <end position="110"/>
    </location>
</feature>
<dbReference type="Proteomes" id="UP000503096">
    <property type="component" value="Chromosome"/>
</dbReference>
<dbReference type="InParanoid" id="A0A6M4H358"/>
<dbReference type="Pfam" id="PF11306">
    <property type="entry name" value="DUF3108"/>
    <property type="match status" value="1"/>
</dbReference>
<dbReference type="AlphaFoldDB" id="A0A6M4H358"/>
<reference evidence="3 4" key="1">
    <citation type="submission" date="2020-04" db="EMBL/GenBank/DDBJ databases">
        <title>Usitatibacter rugosus gen. nov., sp. nov. and Usitatibacter palustris sp. nov., novel members of Usitatibacteraceae fam. nov. within the order Nitrosomonadales isolated from soil.</title>
        <authorList>
            <person name="Huber K.J."/>
            <person name="Neumann-Schaal M."/>
            <person name="Geppert A."/>
            <person name="Luckner M."/>
            <person name="Wanner G."/>
            <person name="Overmann J."/>
        </authorList>
    </citation>
    <scope>NUCLEOTIDE SEQUENCE [LARGE SCALE GENOMIC DNA]</scope>
    <source>
        <strain evidence="3 4">Swamp67</strain>
    </source>
</reference>
<proteinExistence type="predicted"/>
<dbReference type="EMBL" id="CP053073">
    <property type="protein sequence ID" value="QJR14021.1"/>
    <property type="molecule type" value="Genomic_DNA"/>
</dbReference>
<dbReference type="InterPro" id="IPR021457">
    <property type="entry name" value="DUF3108"/>
</dbReference>
<dbReference type="KEGG" id="upl:DSM104440_00813"/>
<organism evidence="3 4">
    <name type="scientific">Usitatibacter palustris</name>
    <dbReference type="NCBI Taxonomy" id="2732487"/>
    <lineage>
        <taxon>Bacteria</taxon>
        <taxon>Pseudomonadati</taxon>
        <taxon>Pseudomonadota</taxon>
        <taxon>Betaproteobacteria</taxon>
        <taxon>Nitrosomonadales</taxon>
        <taxon>Usitatibacteraceae</taxon>
        <taxon>Usitatibacter</taxon>
    </lineage>
</organism>
<evidence type="ECO:0000313" key="4">
    <source>
        <dbReference type="Proteomes" id="UP000503096"/>
    </source>
</evidence>